<gene>
    <name evidence="6" type="ORF">MANES_16G076200v8</name>
</gene>
<dbReference type="AlphaFoldDB" id="A0A2C9U9H7"/>
<keyword evidence="7" id="KW-1185">Reference proteome</keyword>
<evidence type="ECO:0000256" key="3">
    <source>
        <dbReference type="ARBA" id="ARBA00022964"/>
    </source>
</evidence>
<evidence type="ECO:0000256" key="4">
    <source>
        <dbReference type="ARBA" id="ARBA00023004"/>
    </source>
</evidence>
<evidence type="ECO:0000256" key="5">
    <source>
        <dbReference type="PIRSR" id="PIRSR604294-1"/>
    </source>
</evidence>
<keyword evidence="4 5" id="KW-0408">Iron</keyword>
<evidence type="ECO:0000256" key="1">
    <source>
        <dbReference type="ARBA" id="ARBA00006787"/>
    </source>
</evidence>
<dbReference type="OrthoDB" id="1069523at2759"/>
<proteinExistence type="inferred from homology"/>
<keyword evidence="3" id="KW-0223">Dioxygenase</keyword>
<protein>
    <submittedName>
        <fullName evidence="6">Uncharacterized protein</fullName>
    </submittedName>
</protein>
<comment type="cofactor">
    <cofactor evidence="5">
        <name>Fe(2+)</name>
        <dbReference type="ChEBI" id="CHEBI:29033"/>
    </cofactor>
    <text evidence="5">Binds 1 Fe(2+) ion per subunit.</text>
</comment>
<dbReference type="PANTHER" id="PTHR10543">
    <property type="entry name" value="BETA-CAROTENE DIOXYGENASE"/>
    <property type="match status" value="1"/>
</dbReference>
<reference evidence="7" key="1">
    <citation type="journal article" date="2016" name="Nat. Biotechnol.">
        <title>Sequencing wild and cultivated cassava and related species reveals extensive interspecific hybridization and genetic diversity.</title>
        <authorList>
            <person name="Bredeson J.V."/>
            <person name="Lyons J.B."/>
            <person name="Prochnik S.E."/>
            <person name="Wu G.A."/>
            <person name="Ha C.M."/>
            <person name="Edsinger-Gonzales E."/>
            <person name="Grimwood J."/>
            <person name="Schmutz J."/>
            <person name="Rabbi I.Y."/>
            <person name="Egesi C."/>
            <person name="Nauluvula P."/>
            <person name="Lebot V."/>
            <person name="Ndunguru J."/>
            <person name="Mkamilo G."/>
            <person name="Bart R.S."/>
            <person name="Setter T.L."/>
            <person name="Gleadow R.M."/>
            <person name="Kulakow P."/>
            <person name="Ferguson M.E."/>
            <person name="Rounsley S."/>
            <person name="Rokhsar D.S."/>
        </authorList>
    </citation>
    <scope>NUCLEOTIDE SEQUENCE [LARGE SCALE GENOMIC DNA]</scope>
    <source>
        <strain evidence="7">cv. AM560-2</strain>
    </source>
</reference>
<comment type="caution">
    <text evidence="6">The sequence shown here is derived from an EMBL/GenBank/DDBJ whole genome shotgun (WGS) entry which is preliminary data.</text>
</comment>
<evidence type="ECO:0000256" key="2">
    <source>
        <dbReference type="ARBA" id="ARBA00022723"/>
    </source>
</evidence>
<dbReference type="EMBL" id="CM004402">
    <property type="protein sequence ID" value="OAY26808.1"/>
    <property type="molecule type" value="Genomic_DNA"/>
</dbReference>
<accession>A0A2C9U9H7</accession>
<dbReference type="GO" id="GO:0009570">
    <property type="term" value="C:chloroplast stroma"/>
    <property type="evidence" value="ECO:0000318"/>
    <property type="project" value="GO_Central"/>
</dbReference>
<evidence type="ECO:0000313" key="7">
    <source>
        <dbReference type="Proteomes" id="UP000091857"/>
    </source>
</evidence>
<dbReference type="Pfam" id="PF03055">
    <property type="entry name" value="RPE65"/>
    <property type="match status" value="1"/>
</dbReference>
<dbReference type="Gramene" id="Manes.16G076200.1.v8.1">
    <property type="protein sequence ID" value="Manes.16G076200.1.v8.1.CDS"/>
    <property type="gene ID" value="Manes.16G076200.v8.1"/>
</dbReference>
<sequence>MASSLHSAFQLNCCLQKSSLSDRFYHFKTTHLSSFVKPPFPRELQLLRLQIDHVSKTFNNTSLKLLDAFVDSFFEFVDQPLLPSQSNFAPVDELKEAIVVDSIEGKIPYDFSEGVYVRNGPNPLFGGLKSATSMFGKSSHIWVEGEGMLHALYFDRATDGSWTVLYNNRHVETETFQQEKQRNKPSFLPAIEGNSAAILSAYLLNLLRFGKVNKYISNTNVFEHAGKFYSVAENHIPQEIDIFTLETLDNWDVNGSWNRPFTSHAKRAPGSGELVVMGVDAKKPFMELGVISADGKRMVHKVDIKLERCTLCHDIGVTERYNLILDFPLTLDIHRLLTGGPLIKYNKEDYARIGIMPRYGEADSMRWFEVEPNCTFHILNCFEDGNEVVVWGCKALDSIIPGPHLGLNKSEWFSRRFRHRESDSNTGEDGSLFSRCHEWRLNMETGNVRERYLSGTEFSIDFPMINGDFTGLKNKYGYTQVVDSEASSTSGMAKFGGLAKIYFEETERDNKFGELIKVEYHMLEKNTFCTGAAFVPKRPSLEEDDGWLITFVHNEDSNVSKAYIIDTKKFTSEPVARITLPCRVPYGFHGAFMPIPFSNVKNP</sequence>
<feature type="binding site" evidence="5">
    <location>
        <position position="313"/>
    </location>
    <ligand>
        <name>Fe cation</name>
        <dbReference type="ChEBI" id="CHEBI:24875"/>
        <note>catalytic</note>
    </ligand>
</feature>
<feature type="binding site" evidence="5">
    <location>
        <position position="264"/>
    </location>
    <ligand>
        <name>Fe cation</name>
        <dbReference type="ChEBI" id="CHEBI:24875"/>
        <note>catalytic</note>
    </ligand>
</feature>
<keyword evidence="2 5" id="KW-0479">Metal-binding</keyword>
<evidence type="ECO:0000313" key="6">
    <source>
        <dbReference type="EMBL" id="OAY26808.1"/>
    </source>
</evidence>
<dbReference type="GO" id="GO:0010436">
    <property type="term" value="F:carotenoid dioxygenase activity"/>
    <property type="evidence" value="ECO:0000318"/>
    <property type="project" value="GO_Central"/>
</dbReference>
<feature type="binding site" evidence="5">
    <location>
        <position position="589"/>
    </location>
    <ligand>
        <name>Fe cation</name>
        <dbReference type="ChEBI" id="CHEBI:24875"/>
        <note>catalytic</note>
    </ligand>
</feature>
<dbReference type="PANTHER" id="PTHR10543:SF142">
    <property type="entry name" value="OS06G0162550 PROTEIN"/>
    <property type="match status" value="1"/>
</dbReference>
<feature type="binding site" evidence="5">
    <location>
        <position position="377"/>
    </location>
    <ligand>
        <name>Fe cation</name>
        <dbReference type="ChEBI" id="CHEBI:24875"/>
        <note>catalytic</note>
    </ligand>
</feature>
<dbReference type="GO" id="GO:0016121">
    <property type="term" value="P:carotene catabolic process"/>
    <property type="evidence" value="ECO:0000318"/>
    <property type="project" value="GO_Central"/>
</dbReference>
<comment type="similarity">
    <text evidence="1">Belongs to the carotenoid oxygenase family.</text>
</comment>
<dbReference type="InterPro" id="IPR004294">
    <property type="entry name" value="Carotenoid_Oase"/>
</dbReference>
<keyword evidence="3" id="KW-0560">Oxidoreductase</keyword>
<dbReference type="GO" id="GO:0046872">
    <property type="term" value="F:metal ion binding"/>
    <property type="evidence" value="ECO:0007669"/>
    <property type="project" value="UniProtKB-KW"/>
</dbReference>
<organism evidence="6 7">
    <name type="scientific">Manihot esculenta</name>
    <name type="common">Cassava</name>
    <name type="synonym">Jatropha manihot</name>
    <dbReference type="NCBI Taxonomy" id="3983"/>
    <lineage>
        <taxon>Eukaryota</taxon>
        <taxon>Viridiplantae</taxon>
        <taxon>Streptophyta</taxon>
        <taxon>Embryophyta</taxon>
        <taxon>Tracheophyta</taxon>
        <taxon>Spermatophyta</taxon>
        <taxon>Magnoliopsida</taxon>
        <taxon>eudicotyledons</taxon>
        <taxon>Gunneridae</taxon>
        <taxon>Pentapetalae</taxon>
        <taxon>rosids</taxon>
        <taxon>fabids</taxon>
        <taxon>Malpighiales</taxon>
        <taxon>Euphorbiaceae</taxon>
        <taxon>Crotonoideae</taxon>
        <taxon>Manihoteae</taxon>
        <taxon>Manihot</taxon>
    </lineage>
</organism>
<name>A0A2C9U9H7_MANES</name>
<dbReference type="Proteomes" id="UP000091857">
    <property type="component" value="Chromosome 16"/>
</dbReference>